<dbReference type="SMART" id="SM01274">
    <property type="entry name" value="malic"/>
    <property type="match status" value="1"/>
</dbReference>
<keyword evidence="4 8" id="KW-0560">Oxidoreductase</keyword>
<dbReference type="FunFam" id="3.40.50.720:FF:000060">
    <property type="entry name" value="Malic enzyme"/>
    <property type="match status" value="1"/>
</dbReference>
<protein>
    <recommendedName>
        <fullName evidence="8">Malic enzyme</fullName>
    </recommendedName>
</protein>
<evidence type="ECO:0000313" key="12">
    <source>
        <dbReference type="Proteomes" id="UP001626550"/>
    </source>
</evidence>
<evidence type="ECO:0000256" key="8">
    <source>
        <dbReference type="RuleBase" id="RU003426"/>
    </source>
</evidence>
<evidence type="ECO:0000259" key="9">
    <source>
        <dbReference type="SMART" id="SM00919"/>
    </source>
</evidence>
<dbReference type="InterPro" id="IPR012301">
    <property type="entry name" value="Malic_N_dom"/>
</dbReference>
<dbReference type="InterPro" id="IPR015884">
    <property type="entry name" value="Malic_enzyme_CS"/>
</dbReference>
<dbReference type="InterPro" id="IPR001891">
    <property type="entry name" value="Malic_OxRdtase"/>
</dbReference>
<feature type="binding site" evidence="6">
    <location>
        <position position="447"/>
    </location>
    <ligand>
        <name>(S)-malate</name>
        <dbReference type="ChEBI" id="CHEBI:15589"/>
    </ligand>
</feature>
<dbReference type="InterPro" id="IPR036291">
    <property type="entry name" value="NAD(P)-bd_dom_sf"/>
</dbReference>
<feature type="binding site" evidence="6">
    <location>
        <position position="147"/>
    </location>
    <ligand>
        <name>(S)-malate</name>
        <dbReference type="ChEBI" id="CHEBI:15589"/>
    </ligand>
</feature>
<dbReference type="CDD" id="cd05312">
    <property type="entry name" value="NAD_bind_1_malic_enz"/>
    <property type="match status" value="1"/>
</dbReference>
<dbReference type="Gene3D" id="3.40.50.720">
    <property type="entry name" value="NAD(P)-binding Rossmann-like Domain"/>
    <property type="match status" value="1"/>
</dbReference>
<dbReference type="Pfam" id="PF03949">
    <property type="entry name" value="Malic_M"/>
    <property type="match status" value="1"/>
</dbReference>
<feature type="binding site" evidence="7">
    <location>
        <position position="238"/>
    </location>
    <ligand>
        <name>a divalent metal cation</name>
        <dbReference type="ChEBI" id="CHEBI:60240"/>
    </ligand>
</feature>
<reference evidence="11 12" key="1">
    <citation type="submission" date="2024-11" db="EMBL/GenBank/DDBJ databases">
        <title>Adaptive evolution of stress response genes in parasites aligns with host niche diversity.</title>
        <authorList>
            <person name="Hahn C."/>
            <person name="Resl P."/>
        </authorList>
    </citation>
    <scope>NUCLEOTIDE SEQUENCE [LARGE SCALE GENOMIC DNA]</scope>
    <source>
        <strain evidence="11">EGGRZ-B1_66</strain>
        <tissue evidence="11">Body</tissue>
    </source>
</reference>
<sequence length="563" mass="62761">MSTKLHGIDVLREPHINKGTAFTIEERQLLGIHGLLPPGVFKMETQVKRTMAALRDMNDNLQRFTYLNSLQDRNEILFYKTIIENVEYCMPLIYTPTVGLACQRYGVIFRKPHGLYITIHDRDHIDDILDNWPEHTVKAIVVTDGERILGLGDLGASGMGIPIGKLSLYSALAGVHPKECLPILLDVGTNNPDLLADPVYMGVRHKRITDERYDDFIDKFIKAIVKKYGMNCLVQWEDFANQNAFRILEKYKDLYCTFNDDIQGTASVAVAGLLAAGRITERPLKDNVFLFVGAGEAATGIAHLLHKSLQMAGDSKEEAFRKIYMFDKDGLLVKNRPEGNLTDHNGQFAHDDIEPMKDLYEIVKKVQPTAIIGASGVGGLFTRNVLKQMAINSPRPIVFALSNPTSKAECTAEQAYTTTEGRCVFTSGSPFEKVKIGEKVFEPGQCNNAYIFPGLGLAITAFQIRPVPEECFVIAAETLASHVEEADLAVGRVFPPLGEIREVSQAIALKIGEYAYEHNLAHFLPKPDNMDKYLKEQMFNPTYPDIIPTSYDWPSGINGPAHE</sequence>
<dbReference type="InterPro" id="IPR012302">
    <property type="entry name" value="Malic_NAD-bd"/>
</dbReference>
<dbReference type="SMART" id="SM00919">
    <property type="entry name" value="Malic_M"/>
    <property type="match status" value="1"/>
</dbReference>
<keyword evidence="3 7" id="KW-0479">Metal-binding</keyword>
<evidence type="ECO:0000256" key="5">
    <source>
        <dbReference type="PIRSR" id="PIRSR000106-1"/>
    </source>
</evidence>
<dbReference type="SUPFAM" id="SSF53223">
    <property type="entry name" value="Aminoacid dehydrogenase-like, N-terminal domain"/>
    <property type="match status" value="1"/>
</dbReference>
<feature type="binding site" evidence="6">
    <location>
        <position position="403"/>
    </location>
    <ligand>
        <name>(S)-malate</name>
        <dbReference type="ChEBI" id="CHEBI:15589"/>
    </ligand>
</feature>
<gene>
    <name evidence="11" type="primary">ME3</name>
    <name evidence="11" type="ORF">Ciccas_004702</name>
</gene>
<evidence type="ECO:0000256" key="1">
    <source>
        <dbReference type="ARBA" id="ARBA00001936"/>
    </source>
</evidence>
<dbReference type="PANTHER" id="PTHR23406">
    <property type="entry name" value="MALIC ENZYME-RELATED"/>
    <property type="match status" value="1"/>
</dbReference>
<feature type="binding site" evidence="7">
    <location>
        <position position="237"/>
    </location>
    <ligand>
        <name>a divalent metal cation</name>
        <dbReference type="ChEBI" id="CHEBI:60240"/>
    </ligand>
</feature>
<dbReference type="GO" id="GO:0046872">
    <property type="term" value="F:metal ion binding"/>
    <property type="evidence" value="ECO:0007669"/>
    <property type="project" value="UniProtKB-KW"/>
</dbReference>
<organism evidence="11 12">
    <name type="scientific">Cichlidogyrus casuarinus</name>
    <dbReference type="NCBI Taxonomy" id="1844966"/>
    <lineage>
        <taxon>Eukaryota</taxon>
        <taxon>Metazoa</taxon>
        <taxon>Spiralia</taxon>
        <taxon>Lophotrochozoa</taxon>
        <taxon>Platyhelminthes</taxon>
        <taxon>Monogenea</taxon>
        <taxon>Monopisthocotylea</taxon>
        <taxon>Dactylogyridea</taxon>
        <taxon>Ancyrocephalidae</taxon>
        <taxon>Cichlidogyrus</taxon>
    </lineage>
</organism>
<name>A0ABD2QAU4_9PLAT</name>
<evidence type="ECO:0000256" key="4">
    <source>
        <dbReference type="ARBA" id="ARBA00023002"/>
    </source>
</evidence>
<dbReference type="PIRSF" id="PIRSF000106">
    <property type="entry name" value="ME"/>
    <property type="match status" value="1"/>
</dbReference>
<comment type="similarity">
    <text evidence="2 8">Belongs to the malic enzymes family.</text>
</comment>
<comment type="cofactor">
    <cofactor evidence="1">
        <name>Mn(2+)</name>
        <dbReference type="ChEBI" id="CHEBI:29035"/>
    </cofactor>
</comment>
<feature type="active site" description="Proton donor" evidence="5">
    <location>
        <position position="94"/>
    </location>
</feature>
<proteinExistence type="inferred from homology"/>
<comment type="caution">
    <text evidence="11">The sequence shown here is derived from an EMBL/GenBank/DDBJ whole genome shotgun (WGS) entry which is preliminary data.</text>
</comment>
<dbReference type="InterPro" id="IPR037062">
    <property type="entry name" value="Malic_N_dom_sf"/>
</dbReference>
<evidence type="ECO:0000256" key="2">
    <source>
        <dbReference type="ARBA" id="ARBA00008785"/>
    </source>
</evidence>
<evidence type="ECO:0000259" key="10">
    <source>
        <dbReference type="SMART" id="SM01274"/>
    </source>
</evidence>
<dbReference type="SUPFAM" id="SSF51735">
    <property type="entry name" value="NAD(P)-binding Rossmann-fold domains"/>
    <property type="match status" value="1"/>
</dbReference>
<dbReference type="AlphaFoldDB" id="A0ABD2QAU4"/>
<dbReference type="EMBL" id="JBJKFK010000504">
    <property type="protein sequence ID" value="KAL3316654.1"/>
    <property type="molecule type" value="Genomic_DNA"/>
</dbReference>
<evidence type="ECO:0000256" key="7">
    <source>
        <dbReference type="PIRSR" id="PIRSR000106-3"/>
    </source>
</evidence>
<dbReference type="Pfam" id="PF00390">
    <property type="entry name" value="malic"/>
    <property type="match status" value="1"/>
</dbReference>
<dbReference type="Gene3D" id="3.40.50.10380">
    <property type="entry name" value="Malic enzyme, N-terminal domain"/>
    <property type="match status" value="1"/>
</dbReference>
<dbReference type="InterPro" id="IPR046346">
    <property type="entry name" value="Aminoacid_DH-like_N_sf"/>
</dbReference>
<evidence type="ECO:0000256" key="6">
    <source>
        <dbReference type="PIRSR" id="PIRSR000106-2"/>
    </source>
</evidence>
<dbReference type="NCBIfam" id="NF010052">
    <property type="entry name" value="PRK13529.1"/>
    <property type="match status" value="1"/>
</dbReference>
<feature type="domain" description="Malic enzyme N-terminal" evidence="10">
    <location>
        <begin position="71"/>
        <end position="252"/>
    </location>
</feature>
<dbReference type="PANTHER" id="PTHR23406:SF90">
    <property type="entry name" value="MALIC ENZYME-RELATED"/>
    <property type="match status" value="1"/>
</dbReference>
<dbReference type="PROSITE" id="PS00331">
    <property type="entry name" value="MALIC_ENZYMES"/>
    <property type="match status" value="1"/>
</dbReference>
<dbReference type="FunFam" id="3.40.50.10380:FF:000004">
    <property type="entry name" value="Malic enzyme"/>
    <property type="match status" value="1"/>
</dbReference>
<accession>A0ABD2QAU4</accession>
<feature type="binding site" evidence="7">
    <location>
        <position position="261"/>
    </location>
    <ligand>
        <name>a divalent metal cation</name>
        <dbReference type="ChEBI" id="CHEBI:60240"/>
    </ligand>
</feature>
<dbReference type="GO" id="GO:0004473">
    <property type="term" value="F:malate dehydrogenase (decarboxylating) (NADP+) activity"/>
    <property type="evidence" value="ECO:0007669"/>
    <property type="project" value="UniProtKB-ARBA"/>
</dbReference>
<keyword evidence="12" id="KW-1185">Reference proteome</keyword>
<evidence type="ECO:0000256" key="3">
    <source>
        <dbReference type="ARBA" id="ARBA00022723"/>
    </source>
</evidence>
<dbReference type="PRINTS" id="PR00072">
    <property type="entry name" value="MALOXRDTASE"/>
</dbReference>
<comment type="cofactor">
    <cofactor evidence="7">
        <name>Mg(2+)</name>
        <dbReference type="ChEBI" id="CHEBI:18420"/>
    </cofactor>
    <cofactor evidence="7">
        <name>Mn(2+)</name>
        <dbReference type="ChEBI" id="CHEBI:29035"/>
    </cofactor>
    <text evidence="7">Divalent metal cations. Prefers magnesium or manganese.</text>
</comment>
<evidence type="ECO:0000313" key="11">
    <source>
        <dbReference type="EMBL" id="KAL3316654.1"/>
    </source>
</evidence>
<dbReference type="Proteomes" id="UP001626550">
    <property type="component" value="Unassembled WGS sequence"/>
</dbReference>
<feature type="active site" description="Proton acceptor" evidence="5">
    <location>
        <position position="165"/>
    </location>
</feature>
<feature type="domain" description="Malic enzyme NAD-binding" evidence="9">
    <location>
        <begin position="262"/>
        <end position="516"/>
    </location>
</feature>